<keyword evidence="1" id="KW-0732">Signal</keyword>
<reference evidence="2" key="1">
    <citation type="submission" date="2020-01" db="EMBL/GenBank/DDBJ databases">
        <title>Muricauda ochracea sp. nov., isolated from a tidal flat of Garorim bay in Korea.</title>
        <authorList>
            <person name="Kim D."/>
            <person name="Yoo Y."/>
            <person name="Kim J.-J."/>
        </authorList>
    </citation>
    <scope>NUCLEOTIDE SEQUENCE</scope>
    <source>
        <strain evidence="2">JGD-17</strain>
    </source>
</reference>
<proteinExistence type="predicted"/>
<dbReference type="Proteomes" id="UP000667650">
    <property type="component" value="Unassembled WGS sequence"/>
</dbReference>
<comment type="caution">
    <text evidence="2">The sequence shown here is derived from an EMBL/GenBank/DDBJ whole genome shotgun (WGS) entry which is preliminary data.</text>
</comment>
<accession>A0A964TEC6</accession>
<gene>
    <name evidence="2" type="ORF">GTQ34_11990</name>
</gene>
<feature type="signal peptide" evidence="1">
    <location>
        <begin position="1"/>
        <end position="25"/>
    </location>
</feature>
<dbReference type="AlphaFoldDB" id="A0A964TEC6"/>
<dbReference type="EMBL" id="JAAABI010000004">
    <property type="protein sequence ID" value="NAY92639.1"/>
    <property type="molecule type" value="Genomic_DNA"/>
</dbReference>
<evidence type="ECO:0000313" key="2">
    <source>
        <dbReference type="EMBL" id="NAY92639.1"/>
    </source>
</evidence>
<sequence length="74" mass="8208">MKKVGRTTTKVLFLVFTFCLGTISAQDSSTENKSAITITYPISSTVWETAALAELRWTTKNMDTTKIHSLFFGA</sequence>
<name>A0A964TEC6_9FLAO</name>
<feature type="chain" id="PRO_5038075348" evidence="1">
    <location>
        <begin position="26"/>
        <end position="74"/>
    </location>
</feature>
<dbReference type="RefSeq" id="WP_166524058.1">
    <property type="nucleotide sequence ID" value="NZ_JAAABI010000004.1"/>
</dbReference>
<keyword evidence="3" id="KW-1185">Reference proteome</keyword>
<organism evidence="2 3">
    <name type="scientific">Flagellimonas ochracea</name>
    <dbReference type="NCBI Taxonomy" id="2696472"/>
    <lineage>
        <taxon>Bacteria</taxon>
        <taxon>Pseudomonadati</taxon>
        <taxon>Bacteroidota</taxon>
        <taxon>Flavobacteriia</taxon>
        <taxon>Flavobacteriales</taxon>
        <taxon>Flavobacteriaceae</taxon>
        <taxon>Flagellimonas</taxon>
    </lineage>
</organism>
<evidence type="ECO:0000313" key="3">
    <source>
        <dbReference type="Proteomes" id="UP000667650"/>
    </source>
</evidence>
<protein>
    <submittedName>
        <fullName evidence="2">Uncharacterized protein</fullName>
    </submittedName>
</protein>
<evidence type="ECO:0000256" key="1">
    <source>
        <dbReference type="SAM" id="SignalP"/>
    </source>
</evidence>